<dbReference type="EMBL" id="JABXYM010000001">
    <property type="protein sequence ID" value="MCR6097115.1"/>
    <property type="molecule type" value="Genomic_DNA"/>
</dbReference>
<accession>A0A9Q4B2U9</accession>
<proteinExistence type="predicted"/>
<name>A0A9Q4B2U9_SALAG</name>
<dbReference type="Proteomes" id="UP001057753">
    <property type="component" value="Unassembled WGS sequence"/>
</dbReference>
<feature type="region of interest" description="Disordered" evidence="1">
    <location>
        <begin position="48"/>
        <end position="83"/>
    </location>
</feature>
<feature type="compositionally biased region" description="Basic and acidic residues" evidence="1">
    <location>
        <begin position="50"/>
        <end position="70"/>
    </location>
</feature>
<organism evidence="2 3">
    <name type="scientific">Salipaludibacillus agaradhaerens</name>
    <name type="common">Bacillus agaradhaerens</name>
    <dbReference type="NCBI Taxonomy" id="76935"/>
    <lineage>
        <taxon>Bacteria</taxon>
        <taxon>Bacillati</taxon>
        <taxon>Bacillota</taxon>
        <taxon>Bacilli</taxon>
        <taxon>Bacillales</taxon>
        <taxon>Bacillaceae</taxon>
    </lineage>
</organism>
<sequence>MINKKTPWSYKWHRFLVLWHAAKADYYGSIKHEKRMLKHEELASKLLNEVNEKKRSKVQKDNDSSSRTEETNMSSLETSHSTK</sequence>
<reference evidence="2" key="1">
    <citation type="submission" date="2020-06" db="EMBL/GenBank/DDBJ databases">
        <title>Insight into the genomes of haloalkaliphilic bacilli from Kenyan soda lakes.</title>
        <authorList>
            <person name="Mwirichia R."/>
            <person name="Villamizar G.C."/>
            <person name="Poehlein A."/>
            <person name="Mugweru J."/>
            <person name="Kipnyargis A."/>
            <person name="Kiplimo D."/>
            <person name="Orwa P."/>
            <person name="Daniel R."/>
        </authorList>
    </citation>
    <scope>NUCLEOTIDE SEQUENCE</scope>
    <source>
        <strain evidence="2">B1096_S55</strain>
    </source>
</reference>
<keyword evidence="3" id="KW-1185">Reference proteome</keyword>
<protein>
    <submittedName>
        <fullName evidence="2">Uncharacterized protein</fullName>
    </submittedName>
</protein>
<comment type="caution">
    <text evidence="2">The sequence shown here is derived from an EMBL/GenBank/DDBJ whole genome shotgun (WGS) entry which is preliminary data.</text>
</comment>
<gene>
    <name evidence="2" type="ORF">HXA33_11145</name>
</gene>
<evidence type="ECO:0000256" key="1">
    <source>
        <dbReference type="SAM" id="MobiDB-lite"/>
    </source>
</evidence>
<dbReference type="AlphaFoldDB" id="A0A9Q4B2U9"/>
<feature type="compositionally biased region" description="Polar residues" evidence="1">
    <location>
        <begin position="71"/>
        <end position="83"/>
    </location>
</feature>
<dbReference type="RefSeq" id="WP_257821549.1">
    <property type="nucleotide sequence ID" value="NZ_JABXYM010000001.1"/>
</dbReference>
<evidence type="ECO:0000313" key="2">
    <source>
        <dbReference type="EMBL" id="MCR6097115.1"/>
    </source>
</evidence>
<evidence type="ECO:0000313" key="3">
    <source>
        <dbReference type="Proteomes" id="UP001057753"/>
    </source>
</evidence>